<dbReference type="Proteomes" id="UP000479114">
    <property type="component" value="Plasmid unnamed1"/>
</dbReference>
<evidence type="ECO:0000256" key="2">
    <source>
        <dbReference type="ARBA" id="ARBA00022448"/>
    </source>
</evidence>
<keyword evidence="3 4" id="KW-0732">Signal</keyword>
<name>A0A6C0PAR6_9BACL</name>
<evidence type="ECO:0000313" key="5">
    <source>
        <dbReference type="EMBL" id="QHW35526.1"/>
    </source>
</evidence>
<organism evidence="5 6">
    <name type="scientific">Paenibacillus rhizovicinus</name>
    <dbReference type="NCBI Taxonomy" id="2704463"/>
    <lineage>
        <taxon>Bacteria</taxon>
        <taxon>Bacillati</taxon>
        <taxon>Bacillota</taxon>
        <taxon>Bacilli</taxon>
        <taxon>Bacillales</taxon>
        <taxon>Paenibacillaceae</taxon>
        <taxon>Paenibacillus</taxon>
    </lineage>
</organism>
<dbReference type="Gene3D" id="3.40.190.10">
    <property type="entry name" value="Periplasmic binding protein-like II"/>
    <property type="match status" value="2"/>
</dbReference>
<evidence type="ECO:0000256" key="3">
    <source>
        <dbReference type="ARBA" id="ARBA00022729"/>
    </source>
</evidence>
<keyword evidence="2" id="KW-0813">Transport</keyword>
<feature type="chain" id="PRO_5038775448" evidence="4">
    <location>
        <begin position="22"/>
        <end position="445"/>
    </location>
</feature>
<protein>
    <submittedName>
        <fullName evidence="5">Extracellular solute-binding protein</fullName>
    </submittedName>
</protein>
<dbReference type="AlphaFoldDB" id="A0A6C0PAR6"/>
<keyword evidence="6" id="KW-1185">Reference proteome</keyword>
<dbReference type="PROSITE" id="PS51257">
    <property type="entry name" value="PROKAR_LIPOPROTEIN"/>
    <property type="match status" value="1"/>
</dbReference>
<dbReference type="GO" id="GO:0055052">
    <property type="term" value="C:ATP-binding cassette (ABC) transporter complex, substrate-binding subunit-containing"/>
    <property type="evidence" value="ECO:0007669"/>
    <property type="project" value="TreeGrafter"/>
</dbReference>
<dbReference type="EMBL" id="CP048287">
    <property type="protein sequence ID" value="QHW35526.1"/>
    <property type="molecule type" value="Genomic_DNA"/>
</dbReference>
<dbReference type="GO" id="GO:0042956">
    <property type="term" value="P:maltodextrin transmembrane transport"/>
    <property type="evidence" value="ECO:0007669"/>
    <property type="project" value="TreeGrafter"/>
</dbReference>
<dbReference type="Pfam" id="PF13416">
    <property type="entry name" value="SBP_bac_8"/>
    <property type="match status" value="1"/>
</dbReference>
<keyword evidence="5" id="KW-0614">Plasmid</keyword>
<feature type="signal peptide" evidence="4">
    <location>
        <begin position="1"/>
        <end position="21"/>
    </location>
</feature>
<geneLocation type="plasmid" evidence="5 6">
    <name>unnamed1</name>
</geneLocation>
<dbReference type="RefSeq" id="WP_162645672.1">
    <property type="nucleotide sequence ID" value="NZ_CP048287.1"/>
</dbReference>
<comment type="similarity">
    <text evidence="1">Belongs to the bacterial solute-binding protein 1 family.</text>
</comment>
<dbReference type="GO" id="GO:1901982">
    <property type="term" value="F:maltose binding"/>
    <property type="evidence" value="ECO:0007669"/>
    <property type="project" value="TreeGrafter"/>
</dbReference>
<dbReference type="GO" id="GO:0015768">
    <property type="term" value="P:maltose transport"/>
    <property type="evidence" value="ECO:0007669"/>
    <property type="project" value="TreeGrafter"/>
</dbReference>
<accession>A0A6C0PAR6</accession>
<dbReference type="PANTHER" id="PTHR30061">
    <property type="entry name" value="MALTOSE-BINDING PERIPLASMIC PROTEIN"/>
    <property type="match status" value="1"/>
</dbReference>
<evidence type="ECO:0000256" key="4">
    <source>
        <dbReference type="SAM" id="SignalP"/>
    </source>
</evidence>
<dbReference type="SUPFAM" id="SSF53850">
    <property type="entry name" value="Periplasmic binding protein-like II"/>
    <property type="match status" value="1"/>
</dbReference>
<evidence type="ECO:0000313" key="6">
    <source>
        <dbReference type="Proteomes" id="UP000479114"/>
    </source>
</evidence>
<proteinExistence type="inferred from homology"/>
<dbReference type="KEGG" id="prz:GZH47_32075"/>
<evidence type="ECO:0000256" key="1">
    <source>
        <dbReference type="ARBA" id="ARBA00008520"/>
    </source>
</evidence>
<dbReference type="InterPro" id="IPR006059">
    <property type="entry name" value="SBP"/>
</dbReference>
<dbReference type="PANTHER" id="PTHR30061:SF50">
    <property type="entry name" value="MALTOSE_MALTODEXTRIN-BINDING PERIPLASMIC PROTEIN"/>
    <property type="match status" value="1"/>
</dbReference>
<reference evidence="5 6" key="1">
    <citation type="submission" date="2020-02" db="EMBL/GenBank/DDBJ databases">
        <title>Paenibacillus sp. nov., isolated from rhizosphere soil of tomato.</title>
        <authorList>
            <person name="Weon H.-Y."/>
            <person name="Lee S.A."/>
        </authorList>
    </citation>
    <scope>NUCLEOTIDE SEQUENCE [LARGE SCALE GENOMIC DNA]</scope>
    <source>
        <strain evidence="5 6">14171R-81</strain>
        <plasmid evidence="5 6">unnamed1</plasmid>
    </source>
</reference>
<sequence length="445" mass="49076">MRKTVILVLIMLLTLSLAACSGNGGNTKKSNGTLNGTTADNNKPVKLVMWNTAYPTIDDNDKSKKKEDFYLYQAIQRYKEKKPNVTITVQDIPGGPESFTKYKTASIAKNGPDIMTLWSGSYTMGLKQFLEPLDDYGIDEERNNLIGWNTVTDGLIEGKGKIYGFPLANDGIITLYYNKKMIKDAGLDFENSPPASVDEWILALEKLKAIGIEKPVAWDDYGFWFIPAYWIGQLIGQEGLVGLSNGTQKFDDPQIAEVVAKWSEIYKKGLVATDQPGQLFQQKKTAMVPGGGWVIVDARKALGDDLGMIKIPNFKEGVKVPDSGIGGVGTSIVVSNYSKNKEEAVAFLKFLASKEETEERLKLKEGNMLVVNKQVDISKYDVDPLLVTMQQWAQEPSVLFYLDNTLPAEVANEITSQSVSALKGQLSAEAFLKKVDQKVAETLGK</sequence>
<gene>
    <name evidence="5" type="ORF">GZH47_32075</name>
</gene>